<proteinExistence type="predicted"/>
<dbReference type="Pfam" id="PF05751">
    <property type="entry name" value="FixH"/>
    <property type="match status" value="1"/>
</dbReference>
<keyword evidence="1" id="KW-0472">Membrane</keyword>
<name>A0A286E4X2_9NEIS</name>
<dbReference type="EMBL" id="OCNF01000003">
    <property type="protein sequence ID" value="SOD65911.1"/>
    <property type="molecule type" value="Genomic_DNA"/>
</dbReference>
<dbReference type="Proteomes" id="UP000219669">
    <property type="component" value="Unassembled WGS sequence"/>
</dbReference>
<dbReference type="AlphaFoldDB" id="A0A286E4X2"/>
<evidence type="ECO:0000313" key="3">
    <source>
        <dbReference type="Proteomes" id="UP000219669"/>
    </source>
</evidence>
<sequence>MAKETDPFYKQPVFWILMSGPIIVIIAAFFTFGLAQSNAADLVTDDYYKDGKHINLHIERDVQAVKRQIEAQVLINPEATSAKVFVSGDYDRKAPLKLLFMHPAKKSLDQTLTLKADSGSVSGDKTEYAVQFNALPKTVHWYVRLEDEAGVWKVEEKWLPSQGYAINLKPNVNAVKVLSHEKVSAASAVQ</sequence>
<protein>
    <recommendedName>
        <fullName evidence="4">Nitrogen fixation protein FixH</fullName>
    </recommendedName>
</protein>
<organism evidence="2 3">
    <name type="scientific">Alysiella filiformis DSM 16848</name>
    <dbReference type="NCBI Taxonomy" id="1120981"/>
    <lineage>
        <taxon>Bacteria</taxon>
        <taxon>Pseudomonadati</taxon>
        <taxon>Pseudomonadota</taxon>
        <taxon>Betaproteobacteria</taxon>
        <taxon>Neisseriales</taxon>
        <taxon>Neisseriaceae</taxon>
        <taxon>Alysiella</taxon>
    </lineage>
</organism>
<dbReference type="RefSeq" id="WP_097113531.1">
    <property type="nucleotide sequence ID" value="NZ_CP083931.1"/>
</dbReference>
<dbReference type="InterPro" id="IPR008620">
    <property type="entry name" value="FixH"/>
</dbReference>
<dbReference type="OrthoDB" id="5295180at2"/>
<evidence type="ECO:0000256" key="1">
    <source>
        <dbReference type="SAM" id="Phobius"/>
    </source>
</evidence>
<evidence type="ECO:0008006" key="4">
    <source>
        <dbReference type="Google" id="ProtNLM"/>
    </source>
</evidence>
<gene>
    <name evidence="2" type="ORF">SAMN02746062_00436</name>
</gene>
<keyword evidence="1" id="KW-0812">Transmembrane</keyword>
<feature type="transmembrane region" description="Helical" evidence="1">
    <location>
        <begin position="12"/>
        <end position="35"/>
    </location>
</feature>
<accession>A0A286E4X2</accession>
<keyword evidence="1" id="KW-1133">Transmembrane helix</keyword>
<evidence type="ECO:0000313" key="2">
    <source>
        <dbReference type="EMBL" id="SOD65911.1"/>
    </source>
</evidence>
<reference evidence="2 3" key="1">
    <citation type="submission" date="2017-09" db="EMBL/GenBank/DDBJ databases">
        <authorList>
            <person name="Ehlers B."/>
            <person name="Leendertz F.H."/>
        </authorList>
    </citation>
    <scope>NUCLEOTIDE SEQUENCE [LARGE SCALE GENOMIC DNA]</scope>
    <source>
        <strain evidence="2 3">DSM 16848</strain>
    </source>
</reference>
<keyword evidence="3" id="KW-1185">Reference proteome</keyword>